<protein>
    <recommendedName>
        <fullName evidence="2">Low molecular weight protein antigen 6 PH domain-containing protein</fullName>
    </recommendedName>
</protein>
<evidence type="ECO:0000313" key="4">
    <source>
        <dbReference type="Proteomes" id="UP000185491"/>
    </source>
</evidence>
<name>A0A1L7D3S2_9CORY</name>
<proteinExistence type="predicted"/>
<reference evidence="3 4" key="1">
    <citation type="submission" date="2014-08" db="EMBL/GenBank/DDBJ databases">
        <title>Complete genome sequence of Corynebacterium phocae M408/89/1(T)(=DSM 44612(T)), isolated from the common seal (Phoca vitulina).</title>
        <authorList>
            <person name="Ruckert C."/>
            <person name="Albersmeier A."/>
            <person name="Winkler A."/>
            <person name="Kalinowski J."/>
        </authorList>
    </citation>
    <scope>NUCLEOTIDE SEQUENCE [LARGE SCALE GENOMIC DNA]</scope>
    <source>
        <strain evidence="3 4">M408/89/1</strain>
    </source>
</reference>
<dbReference type="Proteomes" id="UP000185491">
    <property type="component" value="Chromosome"/>
</dbReference>
<dbReference type="Pfam" id="PF10756">
    <property type="entry name" value="bPH_6"/>
    <property type="match status" value="1"/>
</dbReference>
<evidence type="ECO:0000256" key="1">
    <source>
        <dbReference type="SAM" id="Phobius"/>
    </source>
</evidence>
<dbReference type="STRING" id="161895.CPHO_07270"/>
<organism evidence="3 4">
    <name type="scientific">Corynebacterium phocae</name>
    <dbReference type="NCBI Taxonomy" id="161895"/>
    <lineage>
        <taxon>Bacteria</taxon>
        <taxon>Bacillati</taxon>
        <taxon>Actinomycetota</taxon>
        <taxon>Actinomycetes</taxon>
        <taxon>Mycobacteriales</taxon>
        <taxon>Corynebacteriaceae</taxon>
        <taxon>Corynebacterium</taxon>
    </lineage>
</organism>
<keyword evidence="1" id="KW-0472">Membrane</keyword>
<feature type="transmembrane region" description="Helical" evidence="1">
    <location>
        <begin position="12"/>
        <end position="30"/>
    </location>
</feature>
<accession>A0A1L7D3S2</accession>
<keyword evidence="1" id="KW-0812">Transmembrane</keyword>
<dbReference type="AlphaFoldDB" id="A0A1L7D3S2"/>
<dbReference type="KEGG" id="cpho:CPHO_07270"/>
<gene>
    <name evidence="3" type="ORF">CPHO_07270</name>
</gene>
<dbReference type="EMBL" id="CP009249">
    <property type="protein sequence ID" value="APT92723.1"/>
    <property type="molecule type" value="Genomic_DNA"/>
</dbReference>
<sequence length="163" mass="18060">MNAHTFRPDRAHLLAIIIMTGLALMIIAWAPLKLGWILIFPALAVWWVTRAGTRVDDSGIEAVYAFRSNKKIAWEDFRGIGFKGAGAYAELANHTRVTLPGVTFNSLPQLAEASHGRIPDALTAGQEAADNKVVVIRRDGEQILLTKEEFAEYQRQHPEATPE</sequence>
<dbReference type="OrthoDB" id="5190396at2"/>
<keyword evidence="4" id="KW-1185">Reference proteome</keyword>
<evidence type="ECO:0000313" key="3">
    <source>
        <dbReference type="EMBL" id="APT92723.1"/>
    </source>
</evidence>
<keyword evidence="1" id="KW-1133">Transmembrane helix</keyword>
<dbReference type="InterPro" id="IPR019692">
    <property type="entry name" value="CFP-6_PH"/>
</dbReference>
<dbReference type="RefSeq" id="WP_075734503.1">
    <property type="nucleotide sequence ID" value="NZ_CP009249.1"/>
</dbReference>
<feature type="domain" description="Low molecular weight protein antigen 6 PH" evidence="2">
    <location>
        <begin position="50"/>
        <end position="121"/>
    </location>
</feature>
<evidence type="ECO:0000259" key="2">
    <source>
        <dbReference type="Pfam" id="PF10756"/>
    </source>
</evidence>